<gene>
    <name evidence="3" type="ORF">GCK72_006994</name>
</gene>
<name>A0A6A5HK25_CAERE</name>
<comment type="caution">
    <text evidence="3">The sequence shown here is derived from an EMBL/GenBank/DDBJ whole genome shotgun (WGS) entry which is preliminary data.</text>
</comment>
<dbReference type="RefSeq" id="XP_003109964.2">
    <property type="nucleotide sequence ID" value="XM_003109916.2"/>
</dbReference>
<dbReference type="InterPro" id="IPR027417">
    <property type="entry name" value="P-loop_NTPase"/>
</dbReference>
<accession>A0A6A5HK25</accession>
<evidence type="ECO:0000313" key="3">
    <source>
        <dbReference type="EMBL" id="KAF1767036.1"/>
    </source>
</evidence>
<evidence type="ECO:0000256" key="1">
    <source>
        <dbReference type="SAM" id="Coils"/>
    </source>
</evidence>
<protein>
    <submittedName>
        <fullName evidence="3">Uncharacterized protein</fullName>
    </submittedName>
</protein>
<dbReference type="KEGG" id="crq:GCK72_006994"/>
<reference evidence="3 4" key="1">
    <citation type="submission" date="2019-12" db="EMBL/GenBank/DDBJ databases">
        <title>Chromosome-level assembly of the Caenorhabditis remanei genome.</title>
        <authorList>
            <person name="Teterina A.A."/>
            <person name="Willis J.H."/>
            <person name="Phillips P.C."/>
        </authorList>
    </citation>
    <scope>NUCLEOTIDE SEQUENCE [LARGE SCALE GENOMIC DNA]</scope>
    <source>
        <strain evidence="3 4">PX506</strain>
        <tissue evidence="3">Whole organism</tissue>
    </source>
</reference>
<dbReference type="CTD" id="9823936"/>
<feature type="compositionally biased region" description="Basic and acidic residues" evidence="2">
    <location>
        <begin position="154"/>
        <end position="164"/>
    </location>
</feature>
<feature type="region of interest" description="Disordered" evidence="2">
    <location>
        <begin position="133"/>
        <end position="164"/>
    </location>
</feature>
<sequence>MIWTQQKFEEEREKFEKEKRRIMKVLEEEREKSNELADQLKAATRAIKKLEKKNEELQKENEELEKTILDGLENEDEEEDGTVDFDFDVFVRQPAVRQPVEPKPMAPVTMEKAQPPQKSWFWTKITSLFSGEKATGGIKRSAEIQENEEEDVEPQSKRFRGPEV</sequence>
<dbReference type="GeneID" id="9823936"/>
<evidence type="ECO:0000256" key="2">
    <source>
        <dbReference type="SAM" id="MobiDB-lite"/>
    </source>
</evidence>
<dbReference type="Proteomes" id="UP000483820">
    <property type="component" value="Chromosome II"/>
</dbReference>
<dbReference type="EMBL" id="WUAV01000002">
    <property type="protein sequence ID" value="KAF1767036.1"/>
    <property type="molecule type" value="Genomic_DNA"/>
</dbReference>
<keyword evidence="1" id="KW-0175">Coiled coil</keyword>
<feature type="coiled-coil region" evidence="1">
    <location>
        <begin position="5"/>
        <end position="74"/>
    </location>
</feature>
<dbReference type="Gene3D" id="3.40.50.300">
    <property type="entry name" value="P-loop containing nucleotide triphosphate hydrolases"/>
    <property type="match status" value="1"/>
</dbReference>
<proteinExistence type="predicted"/>
<organism evidence="3 4">
    <name type="scientific">Caenorhabditis remanei</name>
    <name type="common">Caenorhabditis vulgaris</name>
    <dbReference type="NCBI Taxonomy" id="31234"/>
    <lineage>
        <taxon>Eukaryota</taxon>
        <taxon>Metazoa</taxon>
        <taxon>Ecdysozoa</taxon>
        <taxon>Nematoda</taxon>
        <taxon>Chromadorea</taxon>
        <taxon>Rhabditida</taxon>
        <taxon>Rhabditina</taxon>
        <taxon>Rhabditomorpha</taxon>
        <taxon>Rhabditoidea</taxon>
        <taxon>Rhabditidae</taxon>
        <taxon>Peloderinae</taxon>
        <taxon>Caenorhabditis</taxon>
    </lineage>
</organism>
<dbReference type="AlphaFoldDB" id="A0A6A5HK25"/>
<evidence type="ECO:0000313" key="4">
    <source>
        <dbReference type="Proteomes" id="UP000483820"/>
    </source>
</evidence>